<evidence type="ECO:0000256" key="2">
    <source>
        <dbReference type="ARBA" id="ARBA00003949"/>
    </source>
</evidence>
<comment type="function">
    <text evidence="2 15">This enzyme scavenges exogenous and endogenous cytidine and 2'-deoxycytidine for UMP synthesis.</text>
</comment>
<keyword evidence="8 14" id="KW-0862">Zinc</keyword>
<feature type="domain" description="CMP/dCMP-type deaminase" evidence="16">
    <location>
        <begin position="1"/>
        <end position="128"/>
    </location>
</feature>
<dbReference type="GO" id="GO:0004126">
    <property type="term" value="F:cytidine deaminase activity"/>
    <property type="evidence" value="ECO:0007669"/>
    <property type="project" value="UniProtKB-UniRule"/>
</dbReference>
<evidence type="ECO:0000256" key="15">
    <source>
        <dbReference type="RuleBase" id="RU364006"/>
    </source>
</evidence>
<dbReference type="PROSITE" id="PS00903">
    <property type="entry name" value="CYT_DCMP_DEAMINASES_1"/>
    <property type="match status" value="1"/>
</dbReference>
<keyword evidence="6 14" id="KW-0479">Metal-binding</keyword>
<evidence type="ECO:0000256" key="12">
    <source>
        <dbReference type="PIRSR" id="PIRSR606262-1"/>
    </source>
</evidence>
<comment type="catalytic activity">
    <reaction evidence="11 15">
        <text>cytidine + H2O + H(+) = uridine + NH4(+)</text>
        <dbReference type="Rhea" id="RHEA:16069"/>
        <dbReference type="ChEBI" id="CHEBI:15377"/>
        <dbReference type="ChEBI" id="CHEBI:15378"/>
        <dbReference type="ChEBI" id="CHEBI:16704"/>
        <dbReference type="ChEBI" id="CHEBI:17562"/>
        <dbReference type="ChEBI" id="CHEBI:28938"/>
        <dbReference type="EC" id="3.5.4.5"/>
    </reaction>
</comment>
<evidence type="ECO:0000256" key="13">
    <source>
        <dbReference type="PIRSR" id="PIRSR606262-2"/>
    </source>
</evidence>
<dbReference type="InterPro" id="IPR006262">
    <property type="entry name" value="Cyt_deam_tetra"/>
</dbReference>
<dbReference type="AlphaFoldDB" id="A0A412G6B7"/>
<dbReference type="GeneID" id="83013943"/>
<dbReference type="InterPro" id="IPR050202">
    <property type="entry name" value="Cyt/Deoxycyt_deaminase"/>
</dbReference>
<dbReference type="Proteomes" id="UP000284178">
    <property type="component" value="Unassembled WGS sequence"/>
</dbReference>
<reference evidence="17 18" key="1">
    <citation type="submission" date="2018-08" db="EMBL/GenBank/DDBJ databases">
        <title>A genome reference for cultivated species of the human gut microbiota.</title>
        <authorList>
            <person name="Zou Y."/>
            <person name="Xue W."/>
            <person name="Luo G."/>
        </authorList>
    </citation>
    <scope>NUCLEOTIDE SEQUENCE [LARGE SCALE GENOMIC DNA]</scope>
    <source>
        <strain evidence="17 18">AF24-29</strain>
    </source>
</reference>
<dbReference type="GO" id="GO:0055086">
    <property type="term" value="P:nucleobase-containing small molecule metabolic process"/>
    <property type="evidence" value="ECO:0007669"/>
    <property type="project" value="UniProtKB-ARBA"/>
</dbReference>
<dbReference type="FunFam" id="3.40.140.10:FF:000008">
    <property type="entry name" value="Cytidine deaminase"/>
    <property type="match status" value="1"/>
</dbReference>
<evidence type="ECO:0000256" key="4">
    <source>
        <dbReference type="ARBA" id="ARBA00012783"/>
    </source>
</evidence>
<dbReference type="GO" id="GO:0008270">
    <property type="term" value="F:zinc ion binding"/>
    <property type="evidence" value="ECO:0007669"/>
    <property type="project" value="UniProtKB-UniRule"/>
</dbReference>
<comment type="cofactor">
    <cofactor evidence="1 14 15">
        <name>Zn(2+)</name>
        <dbReference type="ChEBI" id="CHEBI:29105"/>
    </cofactor>
</comment>
<dbReference type="EMBL" id="QRUP01000001">
    <property type="protein sequence ID" value="RGR76857.1"/>
    <property type="molecule type" value="Genomic_DNA"/>
</dbReference>
<dbReference type="InterPro" id="IPR016192">
    <property type="entry name" value="APOBEC/CMP_deaminase_Zn-bd"/>
</dbReference>
<sequence length="131" mass="14146">MYENLVSEAFEAMKSAYAPYSNYHVGACVLCRDGRTFRGVNIENASYGATNCAERSAVFGAYSYGYRKADIAALAIVSDGARIGTPCGICRQVLSELLESDTPIILSNGKETMETTMAELLPMSFGMEDLA</sequence>
<evidence type="ECO:0000256" key="6">
    <source>
        <dbReference type="ARBA" id="ARBA00022723"/>
    </source>
</evidence>
<evidence type="ECO:0000256" key="5">
    <source>
        <dbReference type="ARBA" id="ARBA00018266"/>
    </source>
</evidence>
<feature type="binding site" evidence="14">
    <location>
        <position position="52"/>
    </location>
    <ligand>
        <name>Zn(2+)</name>
        <dbReference type="ChEBI" id="CHEBI:29105"/>
        <note>catalytic</note>
    </ligand>
</feature>
<evidence type="ECO:0000256" key="11">
    <source>
        <dbReference type="ARBA" id="ARBA00049558"/>
    </source>
</evidence>
<dbReference type="PROSITE" id="PS51747">
    <property type="entry name" value="CYT_DCMP_DEAMINASES_2"/>
    <property type="match status" value="1"/>
</dbReference>
<dbReference type="GO" id="GO:0005829">
    <property type="term" value="C:cytosol"/>
    <property type="evidence" value="ECO:0007669"/>
    <property type="project" value="TreeGrafter"/>
</dbReference>
<dbReference type="PANTHER" id="PTHR11644">
    <property type="entry name" value="CYTIDINE DEAMINASE"/>
    <property type="match status" value="1"/>
</dbReference>
<gene>
    <name evidence="17" type="primary">cdd</name>
    <name evidence="17" type="ORF">DWY25_00770</name>
</gene>
<dbReference type="InterPro" id="IPR016193">
    <property type="entry name" value="Cytidine_deaminase-like"/>
</dbReference>
<evidence type="ECO:0000259" key="16">
    <source>
        <dbReference type="PROSITE" id="PS51747"/>
    </source>
</evidence>
<feature type="binding site" evidence="13">
    <location>
        <begin position="41"/>
        <end position="47"/>
    </location>
    <ligand>
        <name>substrate</name>
    </ligand>
</feature>
<comment type="similarity">
    <text evidence="3 15">Belongs to the cytidine and deoxycytidylate deaminase family.</text>
</comment>
<comment type="catalytic activity">
    <reaction evidence="10 15">
        <text>2'-deoxycytidine + H2O + H(+) = 2'-deoxyuridine + NH4(+)</text>
        <dbReference type="Rhea" id="RHEA:13433"/>
        <dbReference type="ChEBI" id="CHEBI:15377"/>
        <dbReference type="ChEBI" id="CHEBI:15378"/>
        <dbReference type="ChEBI" id="CHEBI:15698"/>
        <dbReference type="ChEBI" id="CHEBI:16450"/>
        <dbReference type="ChEBI" id="CHEBI:28938"/>
        <dbReference type="EC" id="3.5.4.5"/>
    </reaction>
</comment>
<dbReference type="InterPro" id="IPR002125">
    <property type="entry name" value="CMP_dCMP_dom"/>
</dbReference>
<evidence type="ECO:0000256" key="10">
    <source>
        <dbReference type="ARBA" id="ARBA00049252"/>
    </source>
</evidence>
<keyword evidence="18" id="KW-1185">Reference proteome</keyword>
<evidence type="ECO:0000256" key="9">
    <source>
        <dbReference type="ARBA" id="ARBA00032005"/>
    </source>
</evidence>
<dbReference type="SUPFAM" id="SSF53927">
    <property type="entry name" value="Cytidine deaminase-like"/>
    <property type="match status" value="1"/>
</dbReference>
<evidence type="ECO:0000256" key="14">
    <source>
        <dbReference type="PIRSR" id="PIRSR606262-3"/>
    </source>
</evidence>
<dbReference type="PANTHER" id="PTHR11644:SF2">
    <property type="entry name" value="CYTIDINE DEAMINASE"/>
    <property type="match status" value="1"/>
</dbReference>
<protein>
    <recommendedName>
        <fullName evidence="5 15">Cytidine deaminase</fullName>
        <ecNumber evidence="4 15">3.5.4.5</ecNumber>
    </recommendedName>
    <alternativeName>
        <fullName evidence="9 15">Cytidine aminohydrolase</fullName>
    </alternativeName>
</protein>
<dbReference type="NCBIfam" id="NF004064">
    <property type="entry name" value="PRK05578.1"/>
    <property type="match status" value="1"/>
</dbReference>
<comment type="caution">
    <text evidence="17">The sequence shown here is derived from an EMBL/GenBank/DDBJ whole genome shotgun (WGS) entry which is preliminary data.</text>
</comment>
<dbReference type="NCBIfam" id="TIGR01354">
    <property type="entry name" value="cyt_deam_tetra"/>
    <property type="match status" value="1"/>
</dbReference>
<proteinExistence type="inferred from homology"/>
<dbReference type="GO" id="GO:0042802">
    <property type="term" value="F:identical protein binding"/>
    <property type="evidence" value="ECO:0007669"/>
    <property type="project" value="UniProtKB-ARBA"/>
</dbReference>
<evidence type="ECO:0000313" key="17">
    <source>
        <dbReference type="EMBL" id="RGR76857.1"/>
    </source>
</evidence>
<feature type="binding site" evidence="14">
    <location>
        <position position="87"/>
    </location>
    <ligand>
        <name>Zn(2+)</name>
        <dbReference type="ChEBI" id="CHEBI:29105"/>
        <note>catalytic</note>
    </ligand>
</feature>
<dbReference type="RefSeq" id="WP_117892443.1">
    <property type="nucleotide sequence ID" value="NZ_CABJCV010000001.1"/>
</dbReference>
<evidence type="ECO:0000256" key="1">
    <source>
        <dbReference type="ARBA" id="ARBA00001947"/>
    </source>
</evidence>
<organism evidence="17 18">
    <name type="scientific">Holdemania filiformis</name>
    <dbReference type="NCBI Taxonomy" id="61171"/>
    <lineage>
        <taxon>Bacteria</taxon>
        <taxon>Bacillati</taxon>
        <taxon>Bacillota</taxon>
        <taxon>Erysipelotrichia</taxon>
        <taxon>Erysipelotrichales</taxon>
        <taxon>Erysipelotrichaceae</taxon>
        <taxon>Holdemania</taxon>
    </lineage>
</organism>
<keyword evidence="7 15" id="KW-0378">Hydrolase</keyword>
<feature type="active site" description="Proton donor" evidence="12">
    <location>
        <position position="54"/>
    </location>
</feature>
<dbReference type="CDD" id="cd01283">
    <property type="entry name" value="cytidine_deaminase"/>
    <property type="match status" value="1"/>
</dbReference>
<dbReference type="Gene3D" id="3.40.140.10">
    <property type="entry name" value="Cytidine Deaminase, domain 2"/>
    <property type="match status" value="1"/>
</dbReference>
<dbReference type="Pfam" id="PF00383">
    <property type="entry name" value="dCMP_cyt_deam_1"/>
    <property type="match status" value="1"/>
</dbReference>
<accession>A0A412G6B7</accession>
<evidence type="ECO:0000256" key="8">
    <source>
        <dbReference type="ARBA" id="ARBA00022833"/>
    </source>
</evidence>
<name>A0A412G6B7_9FIRM</name>
<dbReference type="GO" id="GO:0072527">
    <property type="term" value="P:pyrimidine-containing compound metabolic process"/>
    <property type="evidence" value="ECO:0007669"/>
    <property type="project" value="UniProtKB-ARBA"/>
</dbReference>
<evidence type="ECO:0000256" key="3">
    <source>
        <dbReference type="ARBA" id="ARBA00006576"/>
    </source>
</evidence>
<dbReference type="EC" id="3.5.4.5" evidence="4 15"/>
<evidence type="ECO:0000313" key="18">
    <source>
        <dbReference type="Proteomes" id="UP000284178"/>
    </source>
</evidence>
<feature type="binding site" evidence="14">
    <location>
        <position position="90"/>
    </location>
    <ligand>
        <name>Zn(2+)</name>
        <dbReference type="ChEBI" id="CHEBI:29105"/>
        <note>catalytic</note>
    </ligand>
</feature>
<evidence type="ECO:0000256" key="7">
    <source>
        <dbReference type="ARBA" id="ARBA00022801"/>
    </source>
</evidence>